<sequence length="103" mass="11738">MIQDEYIETIKTDMTYEQFIERYAALKFQKTKGYSSYVGKMIGDISPDKKNHVACSTGKIHPTKAIFILVDGKEIGVPQKTLELYNDHKIKPPRTRGSTAPSW</sequence>
<gene>
    <name evidence="1" type="ordered locus">Mbur_1637</name>
</gene>
<accession>Q12VI7</accession>
<keyword evidence="2" id="KW-1185">Reference proteome</keyword>
<dbReference type="GeneID" id="3997271"/>
<reference evidence="2" key="1">
    <citation type="journal article" date="2009" name="ISME J.">
        <title>The genome sequence of the psychrophilic archaeon, Methanococcoides burtonii: the role of genome evolution in cold adaptation.</title>
        <authorList>
            <person name="Allen M.A."/>
            <person name="Lauro F.M."/>
            <person name="Williams T.J."/>
            <person name="Burg D."/>
            <person name="Siddiqui K.S."/>
            <person name="De Francisci D."/>
            <person name="Chong K.W."/>
            <person name="Pilak O."/>
            <person name="Chew H.H."/>
            <person name="De Maere M.Z."/>
            <person name="Ting L."/>
            <person name="Katrib M."/>
            <person name="Ng C."/>
            <person name="Sowers K.R."/>
            <person name="Galperin M.Y."/>
            <person name="Anderson I.J."/>
            <person name="Ivanova N."/>
            <person name="Dalin E."/>
            <person name="Martinez M."/>
            <person name="Lapidus A."/>
            <person name="Hauser L."/>
            <person name="Land M."/>
            <person name="Thomas T."/>
            <person name="Cavicchioli R."/>
        </authorList>
    </citation>
    <scope>NUCLEOTIDE SEQUENCE [LARGE SCALE GENOMIC DNA]</scope>
    <source>
        <strain evidence="2">DSM 6242 / NBRC 107633 / OCM 468 / ACE-M</strain>
    </source>
</reference>
<dbReference type="AlphaFoldDB" id="Q12VI7"/>
<evidence type="ECO:0000313" key="2">
    <source>
        <dbReference type="Proteomes" id="UP000001979"/>
    </source>
</evidence>
<name>Q12VI7_METBU</name>
<dbReference type="Proteomes" id="UP000001979">
    <property type="component" value="Chromosome"/>
</dbReference>
<protein>
    <submittedName>
        <fullName evidence="1">Uncharacterized protein</fullName>
    </submittedName>
</protein>
<dbReference type="RefSeq" id="WP_011499683.1">
    <property type="nucleotide sequence ID" value="NC_007955.1"/>
</dbReference>
<dbReference type="HOGENOM" id="CLU_2257348_0_0_2"/>
<proteinExistence type="predicted"/>
<organism evidence="1 2">
    <name type="scientific">Methanococcoides burtonii (strain DSM 6242 / NBRC 107633 / OCM 468 / ACE-M)</name>
    <dbReference type="NCBI Taxonomy" id="259564"/>
    <lineage>
        <taxon>Archaea</taxon>
        <taxon>Methanobacteriati</taxon>
        <taxon>Methanobacteriota</taxon>
        <taxon>Stenosarchaea group</taxon>
        <taxon>Methanomicrobia</taxon>
        <taxon>Methanosarcinales</taxon>
        <taxon>Methanosarcinaceae</taxon>
        <taxon>Methanococcoides</taxon>
    </lineage>
</organism>
<dbReference type="EMBL" id="CP000300">
    <property type="protein sequence ID" value="ABE52539.1"/>
    <property type="molecule type" value="Genomic_DNA"/>
</dbReference>
<dbReference type="KEGG" id="mbu:Mbur_1637"/>
<evidence type="ECO:0000313" key="1">
    <source>
        <dbReference type="EMBL" id="ABE52539.1"/>
    </source>
</evidence>
<dbReference type="STRING" id="259564.Mbur_1637"/>